<dbReference type="RefSeq" id="WP_220194452.1">
    <property type="nucleotide sequence ID" value="NZ_BNJF01000001.1"/>
</dbReference>
<dbReference type="PANTHER" id="PTHR42935">
    <property type="entry name" value="SLR0930 PROTEIN"/>
    <property type="match status" value="1"/>
</dbReference>
<dbReference type="SUPFAM" id="SSF52540">
    <property type="entry name" value="P-loop containing nucleoside triphosphate hydrolases"/>
    <property type="match status" value="1"/>
</dbReference>
<evidence type="ECO:0000313" key="2">
    <source>
        <dbReference type="Proteomes" id="UP000612362"/>
    </source>
</evidence>
<dbReference type="EMBL" id="BNJF01000001">
    <property type="protein sequence ID" value="GHO45101.1"/>
    <property type="molecule type" value="Genomic_DNA"/>
</dbReference>
<protein>
    <recommendedName>
        <fullName evidence="3">AAA+ ATPase domain-containing protein</fullName>
    </recommendedName>
</protein>
<dbReference type="CDD" id="cd00009">
    <property type="entry name" value="AAA"/>
    <property type="match status" value="1"/>
</dbReference>
<reference evidence="1" key="1">
    <citation type="submission" date="2020-10" db="EMBL/GenBank/DDBJ databases">
        <title>Taxonomic study of unclassified bacteria belonging to the class Ktedonobacteria.</title>
        <authorList>
            <person name="Yabe S."/>
            <person name="Wang C.M."/>
            <person name="Zheng Y."/>
            <person name="Sakai Y."/>
            <person name="Cavaletti L."/>
            <person name="Monciardini P."/>
            <person name="Donadio S."/>
        </authorList>
    </citation>
    <scope>NUCLEOTIDE SEQUENCE</scope>
    <source>
        <strain evidence="1">SOSP1-1</strain>
    </source>
</reference>
<evidence type="ECO:0000313" key="1">
    <source>
        <dbReference type="EMBL" id="GHO45101.1"/>
    </source>
</evidence>
<proteinExistence type="predicted"/>
<dbReference type="Pfam" id="PF05673">
    <property type="entry name" value="DUF815"/>
    <property type="match status" value="1"/>
</dbReference>
<sequence length="469" mass="52512">MVTHEENVTTSFMVNARIAGLMQEALYSAQGLAVLRNVVDDEASQAVLKLFRLLTSAEQVPMQVAAAYSDALRVLADSANKYADAALPDAWQCHLVKRLVRDENAWTRQVELLGSRMRAGQVSVSPTLHRQAVRELRALQRLFALSAELIWEAVQSVVSDVMPVLSDAWEPWLHLGIISESSAGGVHTELMGQVAQCQDWGDLADALEQHWARHGSGVQSENVTLRWRGDIQALEGIIYPDPIRLDNIVGYERELGKLRANLERFLAGLPAHDALLYGPPGTGKSSSVKALVNTYVDQGLRLVEVSKNDIGDLPRIVAQLRARAPRYVLFIDDLSFEDYETGYKVLKTLLEGTAEARPRNVLIYVTSNRLNLVREFHADRGKPGDEVNWRDTMDEKQSLVHRFGLRVTFSAPNQEQYVQIAQRLAVQRGLAFSEEDVRERALQWERQRVGRSGRLARQFVDDLEAEAGS</sequence>
<comment type="caution">
    <text evidence="1">The sequence shown here is derived from an EMBL/GenBank/DDBJ whole genome shotgun (WGS) entry which is preliminary data.</text>
</comment>
<dbReference type="PANTHER" id="PTHR42935:SF1">
    <property type="entry name" value="SLR0930 PROTEIN"/>
    <property type="match status" value="1"/>
</dbReference>
<dbReference type="InterPro" id="IPR027417">
    <property type="entry name" value="P-loop_NTPase"/>
</dbReference>
<dbReference type="Gene3D" id="3.40.50.300">
    <property type="entry name" value="P-loop containing nucleotide triphosphate hydrolases"/>
    <property type="match status" value="1"/>
</dbReference>
<evidence type="ECO:0008006" key="3">
    <source>
        <dbReference type="Google" id="ProtNLM"/>
    </source>
</evidence>
<dbReference type="AlphaFoldDB" id="A0A8J3MSQ4"/>
<keyword evidence="2" id="KW-1185">Reference proteome</keyword>
<accession>A0A8J3MSQ4</accession>
<gene>
    <name evidence="1" type="ORF">KSX_32640</name>
</gene>
<organism evidence="1 2">
    <name type="scientific">Ktedonospora formicarum</name>
    <dbReference type="NCBI Taxonomy" id="2778364"/>
    <lineage>
        <taxon>Bacteria</taxon>
        <taxon>Bacillati</taxon>
        <taxon>Chloroflexota</taxon>
        <taxon>Ktedonobacteria</taxon>
        <taxon>Ktedonobacterales</taxon>
        <taxon>Ktedonobacteraceae</taxon>
        <taxon>Ktedonospora</taxon>
    </lineage>
</organism>
<dbReference type="InterPro" id="IPR008533">
    <property type="entry name" value="DUF815"/>
</dbReference>
<name>A0A8J3MSQ4_9CHLR</name>
<dbReference type="Proteomes" id="UP000612362">
    <property type="component" value="Unassembled WGS sequence"/>
</dbReference>